<gene>
    <name evidence="1" type="ORF">LCGC14_0447950</name>
</gene>
<proteinExistence type="predicted"/>
<dbReference type="EMBL" id="LAZR01000440">
    <property type="protein sequence ID" value="KKN68775.1"/>
    <property type="molecule type" value="Genomic_DNA"/>
</dbReference>
<accession>A0A0F9SIM3</accession>
<name>A0A0F9SIM3_9ZZZZ</name>
<reference evidence="1" key="1">
    <citation type="journal article" date="2015" name="Nature">
        <title>Complex archaea that bridge the gap between prokaryotes and eukaryotes.</title>
        <authorList>
            <person name="Spang A."/>
            <person name="Saw J.H."/>
            <person name="Jorgensen S.L."/>
            <person name="Zaremba-Niedzwiedzka K."/>
            <person name="Martijn J."/>
            <person name="Lind A.E."/>
            <person name="van Eijk R."/>
            <person name="Schleper C."/>
            <person name="Guy L."/>
            <person name="Ettema T.J."/>
        </authorList>
    </citation>
    <scope>NUCLEOTIDE SEQUENCE</scope>
</reference>
<evidence type="ECO:0000313" key="1">
    <source>
        <dbReference type="EMBL" id="KKN68775.1"/>
    </source>
</evidence>
<dbReference type="AlphaFoldDB" id="A0A0F9SIM3"/>
<comment type="caution">
    <text evidence="1">The sequence shown here is derived from an EMBL/GenBank/DDBJ whole genome shotgun (WGS) entry which is preliminary data.</text>
</comment>
<protein>
    <submittedName>
        <fullName evidence="1">Uncharacterized protein</fullName>
    </submittedName>
</protein>
<organism evidence="1">
    <name type="scientific">marine sediment metagenome</name>
    <dbReference type="NCBI Taxonomy" id="412755"/>
    <lineage>
        <taxon>unclassified sequences</taxon>
        <taxon>metagenomes</taxon>
        <taxon>ecological metagenomes</taxon>
    </lineage>
</organism>
<sequence length="82" mass="9992">MKRIICWLIGHNWFVFWSNEIRFQKGMETFRYKCCTRCPKTKRFDIQKAEKPLPSIDCGQKVKWVNYSFTQQSNNQSHNNRD</sequence>